<organism evidence="1 2">
    <name type="scientific">Rhododendron molle</name>
    <name type="common">Chinese azalea</name>
    <name type="synonym">Azalea mollis</name>
    <dbReference type="NCBI Taxonomy" id="49168"/>
    <lineage>
        <taxon>Eukaryota</taxon>
        <taxon>Viridiplantae</taxon>
        <taxon>Streptophyta</taxon>
        <taxon>Embryophyta</taxon>
        <taxon>Tracheophyta</taxon>
        <taxon>Spermatophyta</taxon>
        <taxon>Magnoliopsida</taxon>
        <taxon>eudicotyledons</taxon>
        <taxon>Gunneridae</taxon>
        <taxon>Pentapetalae</taxon>
        <taxon>asterids</taxon>
        <taxon>Ericales</taxon>
        <taxon>Ericaceae</taxon>
        <taxon>Ericoideae</taxon>
        <taxon>Rhodoreae</taxon>
        <taxon>Rhododendron</taxon>
    </lineage>
</organism>
<sequence length="54" mass="6475">MSVKWKWKEYTSRRNVSYTNLDDNYGYNCVRSRSIYINSHISNSSEYSCSRVLL</sequence>
<comment type="caution">
    <text evidence="1">The sequence shown here is derived from an EMBL/GenBank/DDBJ whole genome shotgun (WGS) entry which is preliminary data.</text>
</comment>
<proteinExistence type="predicted"/>
<reference evidence="1" key="1">
    <citation type="submission" date="2022-02" db="EMBL/GenBank/DDBJ databases">
        <title>Plant Genome Project.</title>
        <authorList>
            <person name="Zhang R.-G."/>
        </authorList>
    </citation>
    <scope>NUCLEOTIDE SEQUENCE</scope>
    <source>
        <strain evidence="1">AT1</strain>
    </source>
</reference>
<evidence type="ECO:0000313" key="1">
    <source>
        <dbReference type="EMBL" id="KAI8542578.1"/>
    </source>
</evidence>
<dbReference type="Proteomes" id="UP001062846">
    <property type="component" value="Chromosome 8"/>
</dbReference>
<dbReference type="EMBL" id="CM046395">
    <property type="protein sequence ID" value="KAI8542578.1"/>
    <property type="molecule type" value="Genomic_DNA"/>
</dbReference>
<gene>
    <name evidence="1" type="ORF">RHMOL_Rhmol08G0148500</name>
</gene>
<name>A0ACC0MQJ4_RHOML</name>
<accession>A0ACC0MQJ4</accession>
<keyword evidence="2" id="KW-1185">Reference proteome</keyword>
<protein>
    <submittedName>
        <fullName evidence="1">Uncharacterized protein</fullName>
    </submittedName>
</protein>
<evidence type="ECO:0000313" key="2">
    <source>
        <dbReference type="Proteomes" id="UP001062846"/>
    </source>
</evidence>